<keyword evidence="3" id="KW-1185">Reference proteome</keyword>
<organism evidence="2 3">
    <name type="scientific">Caligus rogercresseyi</name>
    <name type="common">Sea louse</name>
    <dbReference type="NCBI Taxonomy" id="217165"/>
    <lineage>
        <taxon>Eukaryota</taxon>
        <taxon>Metazoa</taxon>
        <taxon>Ecdysozoa</taxon>
        <taxon>Arthropoda</taxon>
        <taxon>Crustacea</taxon>
        <taxon>Multicrustacea</taxon>
        <taxon>Hexanauplia</taxon>
        <taxon>Copepoda</taxon>
        <taxon>Siphonostomatoida</taxon>
        <taxon>Caligidae</taxon>
        <taxon>Caligus</taxon>
    </lineage>
</organism>
<evidence type="ECO:0000256" key="1">
    <source>
        <dbReference type="SAM" id="Phobius"/>
    </source>
</evidence>
<reference evidence="3" key="1">
    <citation type="submission" date="2021-01" db="EMBL/GenBank/DDBJ databases">
        <title>Caligus Genome Assembly.</title>
        <authorList>
            <person name="Gallardo-Escarate C."/>
        </authorList>
    </citation>
    <scope>NUCLEOTIDE SEQUENCE [LARGE SCALE GENOMIC DNA]</scope>
</reference>
<dbReference type="AlphaFoldDB" id="A0A7T8HK62"/>
<keyword evidence="1" id="KW-1133">Transmembrane helix</keyword>
<keyword evidence="1" id="KW-0812">Transmembrane</keyword>
<name>A0A7T8HK62_CALRO</name>
<evidence type="ECO:0000313" key="2">
    <source>
        <dbReference type="EMBL" id="QQP51583.1"/>
    </source>
</evidence>
<accession>A0A7T8HK62</accession>
<gene>
    <name evidence="2" type="ORF">FKW44_012995</name>
</gene>
<dbReference type="OrthoDB" id="6410759at2759"/>
<proteinExistence type="predicted"/>
<keyword evidence="1" id="KW-0472">Membrane</keyword>
<dbReference type="Proteomes" id="UP000595437">
    <property type="component" value="Chromosome 8"/>
</dbReference>
<evidence type="ECO:0000313" key="3">
    <source>
        <dbReference type="Proteomes" id="UP000595437"/>
    </source>
</evidence>
<dbReference type="EMBL" id="CP045897">
    <property type="protein sequence ID" value="QQP51583.1"/>
    <property type="molecule type" value="Genomic_DNA"/>
</dbReference>
<sequence length="80" mass="9118">MRLQFQSKTLAAFGIGVEKEYPLIGKRALAILLLFATSYLCEIGFSAVASIKTKYQSWTLRMNSEWQFQNCNTDLTRYAA</sequence>
<protein>
    <submittedName>
        <fullName evidence="2">Transposase</fullName>
    </submittedName>
</protein>
<feature type="transmembrane region" description="Helical" evidence="1">
    <location>
        <begin position="28"/>
        <end position="51"/>
    </location>
</feature>